<sequence length="42" mass="5148">MNNQQELETYIKNVDQSLEKFRENLKVIHKHEEDKYNEAEDP</sequence>
<dbReference type="Proteomes" id="UP000007397">
    <property type="component" value="Chromosome"/>
</dbReference>
<evidence type="ECO:0000313" key="1">
    <source>
        <dbReference type="EMBL" id="CCG44935.1"/>
    </source>
</evidence>
<gene>
    <name evidence="1" type="ordered locus">HBHAL_2589</name>
</gene>
<proteinExistence type="predicted"/>
<dbReference type="PATRIC" id="fig|866895.3.peg.1602"/>
<dbReference type="HOGENOM" id="CLU_3252376_0_0_9"/>
<keyword evidence="2" id="KW-1185">Reference proteome</keyword>
<dbReference type="RefSeq" id="WP_014642830.1">
    <property type="nucleotide sequence ID" value="NC_017668.1"/>
</dbReference>
<dbReference type="EMBL" id="HE717023">
    <property type="protein sequence ID" value="CCG44935.1"/>
    <property type="molecule type" value="Genomic_DNA"/>
</dbReference>
<name>I0JLB5_HALH3</name>
<dbReference type="KEGG" id="hhd:HBHAL_2589"/>
<accession>I0JLB5</accession>
<dbReference type="AlphaFoldDB" id="I0JLB5"/>
<reference evidence="1 2" key="1">
    <citation type="journal article" date="2013" name="Environ. Microbiol.">
        <title>Chloride and organic osmolytes: a hybrid strategy to cope with elevated salinities by the moderately halophilic, chloride-dependent bacterium Halobacillus halophilus.</title>
        <authorList>
            <person name="Saum S.H."/>
            <person name="Pfeiffer F."/>
            <person name="Palm P."/>
            <person name="Rampp M."/>
            <person name="Schuster S.C."/>
            <person name="Muller V."/>
            <person name="Oesterhelt D."/>
        </authorList>
    </citation>
    <scope>NUCLEOTIDE SEQUENCE [LARGE SCALE GENOMIC DNA]</scope>
    <source>
        <strain evidence="2">ATCC 35676 / DSM 2266 / JCM 20832 / KCTC 3685 / LMG 17431 / NBRC 102448 / NCIMB 2269</strain>
    </source>
</reference>
<protein>
    <submittedName>
        <fullName evidence="1">Uncharacterized protein</fullName>
    </submittedName>
</protein>
<organism evidence="1 2">
    <name type="scientific">Halobacillus halophilus (strain ATCC 35676 / DSM 2266 / JCM 20832 / KCTC 3685 / LMG 17431 / NBRC 102448 / NCIMB 2269)</name>
    <name type="common">Sporosarcina halophila</name>
    <dbReference type="NCBI Taxonomy" id="866895"/>
    <lineage>
        <taxon>Bacteria</taxon>
        <taxon>Bacillati</taxon>
        <taxon>Bacillota</taxon>
        <taxon>Bacilli</taxon>
        <taxon>Bacillales</taxon>
        <taxon>Bacillaceae</taxon>
        <taxon>Halobacillus</taxon>
    </lineage>
</organism>
<evidence type="ECO:0000313" key="2">
    <source>
        <dbReference type="Proteomes" id="UP000007397"/>
    </source>
</evidence>